<dbReference type="EMBL" id="JASOIH010000003">
    <property type="protein sequence ID" value="MDK6899423.1"/>
    <property type="molecule type" value="Genomic_DNA"/>
</dbReference>
<evidence type="ECO:0000313" key="5">
    <source>
        <dbReference type="Proteomes" id="UP000035346"/>
    </source>
</evidence>
<evidence type="ECO:0000313" key="3">
    <source>
        <dbReference type="EMBL" id="MDK6899423.1"/>
    </source>
</evidence>
<evidence type="ECO:0000313" key="6">
    <source>
        <dbReference type="Proteomes" id="UP000268870"/>
    </source>
</evidence>
<dbReference type="Proteomes" id="UP001230629">
    <property type="component" value="Unassembled WGS sequence"/>
</dbReference>
<evidence type="ECO:0000256" key="1">
    <source>
        <dbReference type="SAM" id="SignalP"/>
    </source>
</evidence>
<keyword evidence="4" id="KW-0449">Lipoprotein</keyword>
<reference evidence="4 6" key="2">
    <citation type="submission" date="2018-12" db="EMBL/GenBank/DDBJ databases">
        <authorList>
            <consortium name="Pathogen Informatics"/>
        </authorList>
    </citation>
    <scope>NUCLEOTIDE SEQUENCE [LARGE SCALE GENOMIC DNA]</scope>
    <source>
        <strain evidence="4 6">NCTC8184</strain>
    </source>
</reference>
<protein>
    <submittedName>
        <fullName evidence="4">Lipoprotein</fullName>
    </submittedName>
</protein>
<feature type="chain" id="PRO_5043120315" evidence="1">
    <location>
        <begin position="21"/>
        <end position="122"/>
    </location>
</feature>
<name>A0A0H1EFF3_STRAG</name>
<organism evidence="2 5">
    <name type="scientific">Streptococcus agalactiae</name>
    <dbReference type="NCBI Taxonomy" id="1311"/>
    <lineage>
        <taxon>Bacteria</taxon>
        <taxon>Bacillati</taxon>
        <taxon>Bacillota</taxon>
        <taxon>Bacilli</taxon>
        <taxon>Lactobacillales</taxon>
        <taxon>Streptococcaceae</taxon>
        <taxon>Streptococcus</taxon>
    </lineage>
</organism>
<dbReference type="RefSeq" id="WP_000728324.1">
    <property type="nucleotide sequence ID" value="NZ_CABMHV010000024.1"/>
</dbReference>
<evidence type="ECO:0000313" key="4">
    <source>
        <dbReference type="EMBL" id="VED64548.1"/>
    </source>
</evidence>
<dbReference type="PROSITE" id="PS51257">
    <property type="entry name" value="PROKAR_LIPOPROTEIN"/>
    <property type="match status" value="1"/>
</dbReference>
<dbReference type="EMBL" id="LBKL01000052">
    <property type="protein sequence ID" value="KLL40153.1"/>
    <property type="molecule type" value="Genomic_DNA"/>
</dbReference>
<dbReference type="Proteomes" id="UP000035346">
    <property type="component" value="Unassembled WGS sequence"/>
</dbReference>
<accession>A0A0H1EFF3</accession>
<dbReference type="KEGG" id="sagg:EN73_09650"/>
<reference evidence="2 5" key="1">
    <citation type="journal article" date="2015" name="PLoS ONE">
        <title>Genomic analysis reveals the molecular basis for capsule loss in the group B streptococcus population.</title>
        <authorList>
            <consortium name="DEVANI Consortium"/>
            <person name="Rosini R."/>
            <person name="Campisi E."/>
            <person name="De Chiara M."/>
            <person name="Tettelin H."/>
            <person name="Rinaudo D."/>
            <person name="Toniolo C."/>
            <person name="Metruccio M."/>
            <person name="Guidotti S."/>
            <person name="Sorensen U.B."/>
            <person name="Kilian M."/>
            <person name="Ramirez M."/>
            <person name="Janulczyk R."/>
            <person name="Donati C."/>
            <person name="Grandi G."/>
            <person name="Margarit I."/>
        </authorList>
    </citation>
    <scope>NUCLEOTIDE SEQUENCE [LARGE SCALE GENOMIC DNA]</scope>
    <source>
        <strain evidence="2 5">DK-B-USS-215</strain>
    </source>
</reference>
<keyword evidence="1" id="KW-0732">Signal</keyword>
<proteinExistence type="predicted"/>
<sequence>MKKKLVGFIVLALSTLILVACSNDSLEGEYYWINKYRNDLEMTITSNAGSVDVDGKDYAIVKVDNENKQITVSTDYGNRTFNMKLTKEGKAVSPSDHIVYKKGSKACEEALKKYGYKEVGKE</sequence>
<dbReference type="EMBL" id="LR134265">
    <property type="protein sequence ID" value="VED64548.1"/>
    <property type="molecule type" value="Genomic_DNA"/>
</dbReference>
<evidence type="ECO:0000313" key="2">
    <source>
        <dbReference type="EMBL" id="KLL40153.1"/>
    </source>
</evidence>
<dbReference type="Proteomes" id="UP000268870">
    <property type="component" value="Chromosome"/>
</dbReference>
<feature type="signal peptide" evidence="1">
    <location>
        <begin position="1"/>
        <end position="20"/>
    </location>
</feature>
<dbReference type="AlphaFoldDB" id="A0A0H1EFF3"/>
<gene>
    <name evidence="4" type="ORF">NCTC8184_00521</name>
    <name evidence="3" type="ORF">QP229_05380</name>
    <name evidence="2" type="ORF">WA04_04385</name>
</gene>
<reference evidence="3" key="3">
    <citation type="submission" date="2023-05" db="EMBL/GenBank/DDBJ databases">
        <title>Cataloging the Phylogenetic Diversity of Human Bladder Bacteria.</title>
        <authorList>
            <person name="Du J."/>
        </authorList>
    </citation>
    <scope>NUCLEOTIDE SEQUENCE</scope>
    <source>
        <strain evidence="3">UMB8703</strain>
    </source>
</reference>